<dbReference type="RefSeq" id="WP_260220152.1">
    <property type="nucleotide sequence ID" value="NZ_JAJAGO010000011.1"/>
</dbReference>
<dbReference type="Proteomes" id="UP001156389">
    <property type="component" value="Unassembled WGS sequence"/>
</dbReference>
<name>A0ABT2JY60_9ACTN</name>
<keyword evidence="2" id="KW-1185">Reference proteome</keyword>
<organism evidence="1 2">
    <name type="scientific">Streptomyces gossypii</name>
    <dbReference type="NCBI Taxonomy" id="2883101"/>
    <lineage>
        <taxon>Bacteria</taxon>
        <taxon>Bacillati</taxon>
        <taxon>Actinomycetota</taxon>
        <taxon>Actinomycetes</taxon>
        <taxon>Kitasatosporales</taxon>
        <taxon>Streptomycetaceae</taxon>
        <taxon>Streptomyces</taxon>
    </lineage>
</organism>
<accession>A0ABT2JY60</accession>
<dbReference type="Pfam" id="PF11209">
    <property type="entry name" value="LmeA"/>
    <property type="match status" value="1"/>
</dbReference>
<sequence>MRALRISLIIFVVLAVLFIAADRIAVNMAESEAAEKVRTTQGLDGAESASVSINGFPFLTQVMGKELGDVDVEMTGLTASAGNRRISVTRVEAHLTDVKLEGNFDSAVAKEASGSADISYKDLNALAPDGVRVAYAGKERADKNQVKITASVQVLGQQVEIPSPIYSTVKITGKNELELHAESIPASGVPGAEGEIRERVDFGSPIAGLPDGLELKETDATEEGVTFALEGTDVELAG</sequence>
<proteinExistence type="predicted"/>
<comment type="caution">
    <text evidence="1">The sequence shown here is derived from an EMBL/GenBank/DDBJ whole genome shotgun (WGS) entry which is preliminary data.</text>
</comment>
<evidence type="ECO:0000313" key="1">
    <source>
        <dbReference type="EMBL" id="MCT2592829.1"/>
    </source>
</evidence>
<dbReference type="EMBL" id="JAJAGO010000011">
    <property type="protein sequence ID" value="MCT2592829.1"/>
    <property type="molecule type" value="Genomic_DNA"/>
</dbReference>
<gene>
    <name evidence="1" type="ORF">LHJ74_23435</name>
</gene>
<evidence type="ECO:0000313" key="2">
    <source>
        <dbReference type="Proteomes" id="UP001156389"/>
    </source>
</evidence>
<dbReference type="InterPro" id="IPR021373">
    <property type="entry name" value="DUF2993"/>
</dbReference>
<reference evidence="1 2" key="1">
    <citation type="submission" date="2021-10" db="EMBL/GenBank/DDBJ databases">
        <title>Streptomyces gossypii sp. nov., isolated from soil collected from cotton field.</title>
        <authorList>
            <person name="Ge X."/>
            <person name="Chen X."/>
            <person name="Liu W."/>
        </authorList>
    </citation>
    <scope>NUCLEOTIDE SEQUENCE [LARGE SCALE GENOMIC DNA]</scope>
    <source>
        <strain evidence="1 2">N2-109</strain>
    </source>
</reference>
<protein>
    <submittedName>
        <fullName evidence="1">DUF2993 domain-containing protein</fullName>
    </submittedName>
</protein>